<gene>
    <name evidence="2" type="ORF">ETU09_05585</name>
</gene>
<evidence type="ECO:0000313" key="2">
    <source>
        <dbReference type="EMBL" id="TWP28787.1"/>
    </source>
</evidence>
<protein>
    <recommendedName>
        <fullName evidence="1">Smr domain-containing protein</fullName>
    </recommendedName>
</protein>
<feature type="domain" description="Smr" evidence="1">
    <location>
        <begin position="119"/>
        <end position="176"/>
    </location>
</feature>
<dbReference type="EMBL" id="SELH01000017">
    <property type="protein sequence ID" value="TWP28787.1"/>
    <property type="molecule type" value="Genomic_DNA"/>
</dbReference>
<dbReference type="Proteomes" id="UP000319499">
    <property type="component" value="Unassembled WGS sequence"/>
</dbReference>
<proteinExistence type="predicted"/>
<dbReference type="Pfam" id="PF01713">
    <property type="entry name" value="Smr"/>
    <property type="match status" value="1"/>
</dbReference>
<dbReference type="PROSITE" id="PS50828">
    <property type="entry name" value="SMR"/>
    <property type="match status" value="1"/>
</dbReference>
<dbReference type="Gene3D" id="3.30.1370.110">
    <property type="match status" value="1"/>
</dbReference>
<name>A0A563DFD8_9FLAO</name>
<keyword evidence="3" id="KW-1185">Reference proteome</keyword>
<comment type="caution">
    <text evidence="2">The sequence shown here is derived from an EMBL/GenBank/DDBJ whole genome shotgun (WGS) entry which is preliminary data.</text>
</comment>
<evidence type="ECO:0000259" key="1">
    <source>
        <dbReference type="PROSITE" id="PS50828"/>
    </source>
</evidence>
<dbReference type="InterPro" id="IPR002625">
    <property type="entry name" value="Smr_dom"/>
</dbReference>
<organism evidence="2 3">
    <name type="scientific">Apibacter muscae</name>
    <dbReference type="NCBI Taxonomy" id="2509004"/>
    <lineage>
        <taxon>Bacteria</taxon>
        <taxon>Pseudomonadati</taxon>
        <taxon>Bacteroidota</taxon>
        <taxon>Flavobacteriia</taxon>
        <taxon>Flavobacteriales</taxon>
        <taxon>Weeksellaceae</taxon>
        <taxon>Apibacter</taxon>
    </lineage>
</organism>
<sequence length="177" mass="20742">MKLSVGNKVSIVDEQEYYTVKKIYSDKVIVVDTYGFEHVYPKHKLLNIENNANLYYETLNNDSITCKDSSESKEIYKNILKKEVQVREIDLHIGHLIDNIKDIPPHKMLQRQINQAIIEIEKARKDDLNKLILIHGKGKGILKKEIYELLKTIPKIEFLEADIVKYRFGAVEIRFKK</sequence>
<dbReference type="RefSeq" id="WP_146261970.1">
    <property type="nucleotide sequence ID" value="NZ_SELG01000032.1"/>
</dbReference>
<reference evidence="2 3" key="1">
    <citation type="submission" date="2019-02" db="EMBL/GenBank/DDBJ databases">
        <title>Apibacter muscae sp. nov.: a novel member of the house fly microbiota.</title>
        <authorList>
            <person name="Park R."/>
        </authorList>
    </citation>
    <scope>NUCLEOTIDE SEQUENCE [LARGE SCALE GENOMIC DNA]</scope>
    <source>
        <strain evidence="2 3">AL1</strain>
    </source>
</reference>
<accession>A0A563DFD8</accession>
<dbReference type="OrthoDB" id="1524810at2"/>
<dbReference type="InterPro" id="IPR036063">
    <property type="entry name" value="Smr_dom_sf"/>
</dbReference>
<evidence type="ECO:0000313" key="3">
    <source>
        <dbReference type="Proteomes" id="UP000319499"/>
    </source>
</evidence>
<dbReference type="AlphaFoldDB" id="A0A563DFD8"/>